<evidence type="ECO:0000256" key="10">
    <source>
        <dbReference type="ARBA" id="ARBA00065263"/>
    </source>
</evidence>
<comment type="subunit">
    <text evidence="10">Part of the nuclear pore complex (NPC). The NPC has an eight-fold symmetrical structure comprising a central transport channel and two rings, the cytoplasmic and nuclear rings, to which eight filaments are attached. The cytoplasmic filaments have loose ends, while the nuclear filaments are joined in a distal ring, forming a nuclear basket. NPCs are highly dynamic in configuration and composition, and can be devided in 3 subcomplexes, the NUP62 subcomplex, the NUP107-160 subcomplex and the NUP93 subcomplex, containing approximately 30 different nucleoporin proteins.</text>
</comment>
<dbReference type="GO" id="GO:0015031">
    <property type="term" value="P:protein transport"/>
    <property type="evidence" value="ECO:0007669"/>
    <property type="project" value="UniProtKB-KW"/>
</dbReference>
<evidence type="ECO:0000313" key="13">
    <source>
        <dbReference type="Proteomes" id="UP000001514"/>
    </source>
</evidence>
<evidence type="ECO:0000256" key="7">
    <source>
        <dbReference type="ARBA" id="ARBA00023010"/>
    </source>
</evidence>
<reference evidence="12 13" key="1">
    <citation type="journal article" date="2011" name="Science">
        <title>The Selaginella genome identifies genetic changes associated with the evolution of vascular plants.</title>
        <authorList>
            <person name="Banks J.A."/>
            <person name="Nishiyama T."/>
            <person name="Hasebe M."/>
            <person name="Bowman J.L."/>
            <person name="Gribskov M."/>
            <person name="dePamphilis C."/>
            <person name="Albert V.A."/>
            <person name="Aono N."/>
            <person name="Aoyama T."/>
            <person name="Ambrose B.A."/>
            <person name="Ashton N.W."/>
            <person name="Axtell M.J."/>
            <person name="Barker E."/>
            <person name="Barker M.S."/>
            <person name="Bennetzen J.L."/>
            <person name="Bonawitz N.D."/>
            <person name="Chapple C."/>
            <person name="Cheng C."/>
            <person name="Correa L.G."/>
            <person name="Dacre M."/>
            <person name="DeBarry J."/>
            <person name="Dreyer I."/>
            <person name="Elias M."/>
            <person name="Engstrom E.M."/>
            <person name="Estelle M."/>
            <person name="Feng L."/>
            <person name="Finet C."/>
            <person name="Floyd S.K."/>
            <person name="Frommer W.B."/>
            <person name="Fujita T."/>
            <person name="Gramzow L."/>
            <person name="Gutensohn M."/>
            <person name="Harholt J."/>
            <person name="Hattori M."/>
            <person name="Heyl A."/>
            <person name="Hirai T."/>
            <person name="Hiwatashi Y."/>
            <person name="Ishikawa M."/>
            <person name="Iwata M."/>
            <person name="Karol K.G."/>
            <person name="Koehler B."/>
            <person name="Kolukisaoglu U."/>
            <person name="Kubo M."/>
            <person name="Kurata T."/>
            <person name="Lalonde S."/>
            <person name="Li K."/>
            <person name="Li Y."/>
            <person name="Litt A."/>
            <person name="Lyons E."/>
            <person name="Manning G."/>
            <person name="Maruyama T."/>
            <person name="Michael T.P."/>
            <person name="Mikami K."/>
            <person name="Miyazaki S."/>
            <person name="Morinaga S."/>
            <person name="Murata T."/>
            <person name="Mueller-Roeber B."/>
            <person name="Nelson D.R."/>
            <person name="Obara M."/>
            <person name="Oguri Y."/>
            <person name="Olmstead R.G."/>
            <person name="Onodera N."/>
            <person name="Petersen B.L."/>
            <person name="Pils B."/>
            <person name="Prigge M."/>
            <person name="Rensing S.A."/>
            <person name="Riano-Pachon D.M."/>
            <person name="Roberts A.W."/>
            <person name="Sato Y."/>
            <person name="Scheller H.V."/>
            <person name="Schulz B."/>
            <person name="Schulz C."/>
            <person name="Shakirov E.V."/>
            <person name="Shibagaki N."/>
            <person name="Shinohara N."/>
            <person name="Shippen D.E."/>
            <person name="Soerensen I."/>
            <person name="Sotooka R."/>
            <person name="Sugimoto N."/>
            <person name="Sugita M."/>
            <person name="Sumikawa N."/>
            <person name="Tanurdzic M."/>
            <person name="Theissen G."/>
            <person name="Ulvskov P."/>
            <person name="Wakazuki S."/>
            <person name="Weng J.K."/>
            <person name="Willats W.W."/>
            <person name="Wipf D."/>
            <person name="Wolf P.G."/>
            <person name="Yang L."/>
            <person name="Zimmer A.D."/>
            <person name="Zhu Q."/>
            <person name="Mitros T."/>
            <person name="Hellsten U."/>
            <person name="Loque D."/>
            <person name="Otillar R."/>
            <person name="Salamov A."/>
            <person name="Schmutz J."/>
            <person name="Shapiro H."/>
            <person name="Lindquist E."/>
            <person name="Lucas S."/>
            <person name="Rokhsar D."/>
            <person name="Grigoriev I.V."/>
        </authorList>
    </citation>
    <scope>NUCLEOTIDE SEQUENCE [LARGE SCALE GENOMIC DNA]</scope>
</reference>
<evidence type="ECO:0000256" key="4">
    <source>
        <dbReference type="ARBA" id="ARBA00022813"/>
    </source>
</evidence>
<keyword evidence="6" id="KW-0653">Protein transport</keyword>
<dbReference type="SUPFAM" id="SSF82215">
    <property type="entry name" value="C-terminal autoproteolytic domain of nucleoporin nup98"/>
    <property type="match status" value="1"/>
</dbReference>
<comment type="similarity">
    <text evidence="2">Belongs to the nucleoporin GLFG family.</text>
</comment>
<keyword evidence="8" id="KW-0906">Nuclear pore complex</keyword>
<dbReference type="HOGENOM" id="CLU_012427_0_0_1"/>
<dbReference type="Proteomes" id="UP000001514">
    <property type="component" value="Unassembled WGS sequence"/>
</dbReference>
<evidence type="ECO:0000259" key="11">
    <source>
        <dbReference type="PROSITE" id="PS51434"/>
    </source>
</evidence>
<dbReference type="InParanoid" id="D8QR52"/>
<keyword evidence="4" id="KW-0068">Autocatalytic cleavage</keyword>
<protein>
    <recommendedName>
        <fullName evidence="11">Peptidase S59 domain-containing protein</fullName>
    </recommendedName>
</protein>
<dbReference type="OMA" id="ELESWGM"/>
<evidence type="ECO:0000256" key="1">
    <source>
        <dbReference type="ARBA" id="ARBA00004567"/>
    </source>
</evidence>
<dbReference type="PANTHER" id="PTHR23198">
    <property type="entry name" value="NUCLEOPORIN"/>
    <property type="match status" value="1"/>
</dbReference>
<evidence type="ECO:0000313" key="12">
    <source>
        <dbReference type="EMBL" id="EFJ37920.1"/>
    </source>
</evidence>
<dbReference type="AlphaFoldDB" id="D8QR52"/>
<accession>D8QR52</accession>
<dbReference type="GO" id="GO:0005643">
    <property type="term" value="C:nuclear pore"/>
    <property type="evidence" value="ECO:0007669"/>
    <property type="project" value="UniProtKB-SubCell"/>
</dbReference>
<comment type="subcellular location">
    <subcellularLocation>
        <location evidence="1">Nucleus</location>
        <location evidence="1">Nuclear pore complex</location>
    </subcellularLocation>
</comment>
<evidence type="ECO:0000256" key="9">
    <source>
        <dbReference type="ARBA" id="ARBA00023242"/>
    </source>
</evidence>
<dbReference type="Gene3D" id="3.30.1610.10">
    <property type="entry name" value="Peptidase S59, nucleoporin"/>
    <property type="match status" value="1"/>
</dbReference>
<dbReference type="eggNOG" id="KOG0845">
    <property type="taxonomic scope" value="Eukaryota"/>
</dbReference>
<keyword evidence="13" id="KW-1185">Reference proteome</keyword>
<dbReference type="InterPro" id="IPR021967">
    <property type="entry name" value="Nup98_C"/>
</dbReference>
<dbReference type="FunFam" id="3.30.1610.10:FF:000002">
    <property type="entry name" value="nuclear pore complex protein NUP98A"/>
    <property type="match status" value="1"/>
</dbReference>
<dbReference type="GO" id="GO:0017056">
    <property type="term" value="F:structural constituent of nuclear pore"/>
    <property type="evidence" value="ECO:0007669"/>
    <property type="project" value="InterPro"/>
</dbReference>
<keyword evidence="5" id="KW-0509">mRNA transport</keyword>
<sequence>MPKLKHSDYYTEPRVQELAAKERAEPGYCRRVSDFIVGRKGYGHIKFLGETDVRRLDIEGIIQFNKCEVLVYMDESKKPPLGQGLNKPAEVTLLNVMCIDKSTGRSVTDGAQAERFEKKLKKKTQAQGAEFVSFDVLKGEWTFRVKHFSRYAFDESEDSEDDALESGKLVFLESRGPSSVDEGEEELMEDVRSRNHRTALPHSLPAQLKLDPLKLHQLKASFFPLDENESAEMTDVGTYKKSTPPSVIKQYKSSLEEGELKRPSKQIKLSPHSLWQRSPMLLPQQSSFQALTAPTPSLVKTSRKLTSGFRLQESDSEKLLSTSNSGGGVVDAALFMGTSFRAGWGPNGVLVHSGSSVGQSKATTVVSSSIKLETVSLDRTARDDRGKVKDILLDFQFNAPLALHMSLSKVVSESNGLKMRSLVCSKDQLERLTNDYEDLIEKQHGTPGVSAADQLVLKHQVLAWQLICVLFSEKDALVTETEEASESMAEMKARIANIDPGTETLVRKAAFSGWLQDSVFHLVQADLDSTGKDASHIRDIMVLLTGKQVELGVRKAILAGDVRLACLLSQGGGLVANREDILSQLEVWESEGLCDGLIENDRISLFRLLGGDIHGSLGDQEIDWKRFMGMLMWYTLPPEAGLPDIILEFQRLVEEGDAFKPVPMYIEEAPVEVKEAPAPPPAYDSAYYLMLLHARGSLDESDVNKMFSSSASTFDRLDHRAAWHQKEVLQAIGVLNQSDSYALDMSFVSQLLAANLIHWAIYVVLHMPVCPETTGLHEKVVKDILSQYSEVWSNSEVQQKFIEDELGIPPEWLHETLAIYWLYRGDFEKSLVHYLKSFMWQEAHVVFMTKVSASLLLNGKKEEIWSYASQMDAHKMEIENWDIGSGLYIDFFTLLGSFENSEAYDTELESPVEAKMCACKDFFERLKESQRLWEAKASKLLRLALTRMADEVAALLVSESKVKRVDASLEMEIQSVAMEAGSPEDVQLCRLQGAVSSFSNWIVQIAA</sequence>
<dbReference type="InterPro" id="IPR037665">
    <property type="entry name" value="Nucleoporin_S59-like"/>
</dbReference>
<dbReference type="Pfam" id="PF04096">
    <property type="entry name" value="Nucleoporin2"/>
    <property type="match status" value="1"/>
</dbReference>
<dbReference type="PANTHER" id="PTHR23198:SF6">
    <property type="entry name" value="NUCLEAR PORE COMPLEX PROTEIN NUP98-NUP96"/>
    <property type="match status" value="1"/>
</dbReference>
<dbReference type="Gene3D" id="1.25.40.690">
    <property type="match status" value="1"/>
</dbReference>
<proteinExistence type="inferred from homology"/>
<evidence type="ECO:0000256" key="5">
    <source>
        <dbReference type="ARBA" id="ARBA00022816"/>
    </source>
</evidence>
<keyword evidence="3" id="KW-0813">Transport</keyword>
<dbReference type="EMBL" id="GL377565">
    <property type="protein sequence ID" value="EFJ37920.1"/>
    <property type="molecule type" value="Genomic_DNA"/>
</dbReference>
<gene>
    <name evidence="12" type="ORF">SELMODRAFT_139717</name>
</gene>
<organism evidence="13">
    <name type="scientific">Selaginella moellendorffii</name>
    <name type="common">Spikemoss</name>
    <dbReference type="NCBI Taxonomy" id="88036"/>
    <lineage>
        <taxon>Eukaryota</taxon>
        <taxon>Viridiplantae</taxon>
        <taxon>Streptophyta</taxon>
        <taxon>Embryophyta</taxon>
        <taxon>Tracheophyta</taxon>
        <taxon>Lycopodiopsida</taxon>
        <taxon>Selaginellales</taxon>
        <taxon>Selaginellaceae</taxon>
        <taxon>Selaginella</taxon>
    </lineage>
</organism>
<dbReference type="PROSITE" id="PS51434">
    <property type="entry name" value="NUP_C"/>
    <property type="match status" value="1"/>
</dbReference>
<evidence type="ECO:0000256" key="2">
    <source>
        <dbReference type="ARBA" id="ARBA00008926"/>
    </source>
</evidence>
<dbReference type="KEGG" id="smo:SELMODRAFT_139717"/>
<dbReference type="GO" id="GO:0051028">
    <property type="term" value="P:mRNA transport"/>
    <property type="evidence" value="ECO:0007669"/>
    <property type="project" value="UniProtKB-KW"/>
</dbReference>
<evidence type="ECO:0000256" key="6">
    <source>
        <dbReference type="ARBA" id="ARBA00022927"/>
    </source>
</evidence>
<dbReference type="Gramene" id="EFJ37920">
    <property type="protein sequence ID" value="EFJ37920"/>
    <property type="gene ID" value="SELMODRAFT_139717"/>
</dbReference>
<dbReference type="InterPro" id="IPR036903">
    <property type="entry name" value="Nup98_auto-Pept-S59_dom_sf"/>
</dbReference>
<dbReference type="Pfam" id="PF12110">
    <property type="entry name" value="Nup96"/>
    <property type="match status" value="1"/>
</dbReference>
<evidence type="ECO:0000256" key="3">
    <source>
        <dbReference type="ARBA" id="ARBA00022448"/>
    </source>
</evidence>
<feature type="domain" description="Peptidase S59" evidence="11">
    <location>
        <begin position="6"/>
        <end position="148"/>
    </location>
</feature>
<dbReference type="InterPro" id="IPR007230">
    <property type="entry name" value="Nup98_auto-Pept-S59_dom"/>
</dbReference>
<keyword evidence="7" id="KW-0811">Translocation</keyword>
<dbReference type="FunCoup" id="D8QR52">
    <property type="interactions" value="4818"/>
</dbReference>
<name>D8QR52_SELML</name>
<keyword evidence="9" id="KW-0539">Nucleus</keyword>
<dbReference type="STRING" id="88036.D8QR52"/>
<evidence type="ECO:0000256" key="8">
    <source>
        <dbReference type="ARBA" id="ARBA00023132"/>
    </source>
</evidence>